<protein>
    <recommendedName>
        <fullName evidence="3">Haloacid dehalogenase-like hydrolase domain-containing protein 3</fullName>
    </recommendedName>
</protein>
<dbReference type="SUPFAM" id="SSF56784">
    <property type="entry name" value="HAD-like"/>
    <property type="match status" value="1"/>
</dbReference>
<evidence type="ECO:0000313" key="2">
    <source>
        <dbReference type="Proteomes" id="UP000324832"/>
    </source>
</evidence>
<sequence length="250" mass="29096">MILSGVKLITFDATNTLLKFKKPPWDYYTAVAQQFGYTIDNERVRIQFLDSLNKLSNEHPNFGRKSIKWEKWWRCIVQLTFQDTIPNDKITEIGNILIHDFTTSKCWCPAKGAEELLQYLHKKNVCVGVISNFDPRLHQILCNFKIKSYLKFILTSYEIDSSKPNKIIFDRALKQSMSNVSPFECLHIGDNLEKDYLGAKNAGWHAILINENITEKDINLLNLTETSHNQILFNNLEELNDTLKIKMDKH</sequence>
<keyword evidence="2" id="KW-1185">Reference proteome</keyword>
<dbReference type="PANTHER" id="PTHR46191:SF2">
    <property type="entry name" value="HALOACID DEHALOGENASE-LIKE HYDROLASE DOMAIN-CONTAINING PROTEIN 3"/>
    <property type="match status" value="1"/>
</dbReference>
<dbReference type="SFLD" id="SFLDS00003">
    <property type="entry name" value="Haloacid_Dehalogenase"/>
    <property type="match status" value="1"/>
</dbReference>
<dbReference type="Pfam" id="PF00702">
    <property type="entry name" value="Hydrolase"/>
    <property type="match status" value="1"/>
</dbReference>
<dbReference type="AlphaFoldDB" id="A0A5E4PLH4"/>
<dbReference type="InterPro" id="IPR051828">
    <property type="entry name" value="HAD-like_hydrolase_domain"/>
</dbReference>
<gene>
    <name evidence="1" type="ORF">LSINAPIS_LOCUS42</name>
</gene>
<dbReference type="Proteomes" id="UP000324832">
    <property type="component" value="Unassembled WGS sequence"/>
</dbReference>
<accession>A0A5E4PLH4</accession>
<dbReference type="InterPro" id="IPR044924">
    <property type="entry name" value="HAD-SF_hydro_IA_REG-2-like_cap"/>
</dbReference>
<reference evidence="1 2" key="1">
    <citation type="submission" date="2017-07" db="EMBL/GenBank/DDBJ databases">
        <authorList>
            <person name="Talla V."/>
            <person name="Backstrom N."/>
        </authorList>
    </citation>
    <scope>NUCLEOTIDE SEQUENCE [LARGE SCALE GENOMIC DNA]</scope>
</reference>
<dbReference type="NCBIfam" id="TIGR01549">
    <property type="entry name" value="HAD-SF-IA-v1"/>
    <property type="match status" value="1"/>
</dbReference>
<dbReference type="InterPro" id="IPR023214">
    <property type="entry name" value="HAD_sf"/>
</dbReference>
<dbReference type="PANTHER" id="PTHR46191">
    <property type="match status" value="1"/>
</dbReference>
<name>A0A5E4PLH4_9NEOP</name>
<dbReference type="EMBL" id="FZQP02000002">
    <property type="protein sequence ID" value="VVC86169.1"/>
    <property type="molecule type" value="Genomic_DNA"/>
</dbReference>
<dbReference type="CDD" id="cd16415">
    <property type="entry name" value="HAD_dREG-2_like"/>
    <property type="match status" value="1"/>
</dbReference>
<dbReference type="SFLD" id="SFLDG01129">
    <property type="entry name" value="C1.5:_HAD__Beta-PGM__Phosphata"/>
    <property type="match status" value="1"/>
</dbReference>
<organism evidence="1 2">
    <name type="scientific">Leptidea sinapis</name>
    <dbReference type="NCBI Taxonomy" id="189913"/>
    <lineage>
        <taxon>Eukaryota</taxon>
        <taxon>Metazoa</taxon>
        <taxon>Ecdysozoa</taxon>
        <taxon>Arthropoda</taxon>
        <taxon>Hexapoda</taxon>
        <taxon>Insecta</taxon>
        <taxon>Pterygota</taxon>
        <taxon>Neoptera</taxon>
        <taxon>Endopterygota</taxon>
        <taxon>Lepidoptera</taxon>
        <taxon>Glossata</taxon>
        <taxon>Ditrysia</taxon>
        <taxon>Papilionoidea</taxon>
        <taxon>Pieridae</taxon>
        <taxon>Dismorphiinae</taxon>
        <taxon>Leptidea</taxon>
    </lineage>
</organism>
<dbReference type="GO" id="GO:0005634">
    <property type="term" value="C:nucleus"/>
    <property type="evidence" value="ECO:0007669"/>
    <property type="project" value="TreeGrafter"/>
</dbReference>
<dbReference type="NCBIfam" id="TIGR02252">
    <property type="entry name" value="DREG-2"/>
    <property type="match status" value="1"/>
</dbReference>
<dbReference type="Gene3D" id="3.40.50.1000">
    <property type="entry name" value="HAD superfamily/HAD-like"/>
    <property type="match status" value="1"/>
</dbReference>
<dbReference type="InterPro" id="IPR006439">
    <property type="entry name" value="HAD-SF_hydro_IA"/>
</dbReference>
<dbReference type="Gene3D" id="1.10.150.720">
    <property type="entry name" value="Haloacid dehalogenase-like hydrolase"/>
    <property type="match status" value="1"/>
</dbReference>
<proteinExistence type="predicted"/>
<evidence type="ECO:0008006" key="3">
    <source>
        <dbReference type="Google" id="ProtNLM"/>
    </source>
</evidence>
<evidence type="ECO:0000313" key="1">
    <source>
        <dbReference type="EMBL" id="VVC86169.1"/>
    </source>
</evidence>
<dbReference type="InterPro" id="IPR036412">
    <property type="entry name" value="HAD-like_sf"/>
</dbReference>
<dbReference type="InterPro" id="IPR011949">
    <property type="entry name" value="HAD-SF_hydro_IA_REG-2-like"/>
</dbReference>